<accession>Q0UCJ3</accession>
<proteinExistence type="predicted"/>
<dbReference type="AlphaFoldDB" id="Q0UCJ3"/>
<evidence type="ECO:0000256" key="1">
    <source>
        <dbReference type="SAM" id="MobiDB-lite"/>
    </source>
</evidence>
<evidence type="ECO:0000313" key="4">
    <source>
        <dbReference type="Proteomes" id="UP000001055"/>
    </source>
</evidence>
<feature type="region of interest" description="Disordered" evidence="1">
    <location>
        <begin position="1"/>
        <end position="22"/>
    </location>
</feature>
<dbReference type="HOGENOM" id="CLU_024133_1_0_1"/>
<dbReference type="KEGG" id="pno:SNOG_10521"/>
<feature type="transmembrane region" description="Helical" evidence="2">
    <location>
        <begin position="58"/>
        <end position="77"/>
    </location>
</feature>
<feature type="transmembrane region" description="Helical" evidence="2">
    <location>
        <begin position="214"/>
        <end position="242"/>
    </location>
</feature>
<evidence type="ECO:0000256" key="2">
    <source>
        <dbReference type="SAM" id="Phobius"/>
    </source>
</evidence>
<organism evidence="3 4">
    <name type="scientific">Phaeosphaeria nodorum (strain SN15 / ATCC MYA-4574 / FGSC 10173)</name>
    <name type="common">Glume blotch fungus</name>
    <name type="synonym">Parastagonospora nodorum</name>
    <dbReference type="NCBI Taxonomy" id="321614"/>
    <lineage>
        <taxon>Eukaryota</taxon>
        <taxon>Fungi</taxon>
        <taxon>Dikarya</taxon>
        <taxon>Ascomycota</taxon>
        <taxon>Pezizomycotina</taxon>
        <taxon>Dothideomycetes</taxon>
        <taxon>Pleosporomycetidae</taxon>
        <taxon>Pleosporales</taxon>
        <taxon>Pleosporineae</taxon>
        <taxon>Phaeosphaeriaceae</taxon>
        <taxon>Parastagonospora</taxon>
    </lineage>
</organism>
<dbReference type="Proteomes" id="UP000001055">
    <property type="component" value="Unassembled WGS sequence"/>
</dbReference>
<protein>
    <submittedName>
        <fullName evidence="3">Uncharacterized protein</fullName>
    </submittedName>
</protein>
<reference evidence="4" key="1">
    <citation type="journal article" date="2007" name="Plant Cell">
        <title>Dothideomycete-plant interactions illuminated by genome sequencing and EST analysis of the wheat pathogen Stagonospora nodorum.</title>
        <authorList>
            <person name="Hane J.K."/>
            <person name="Lowe R.G."/>
            <person name="Solomon P.S."/>
            <person name="Tan K.C."/>
            <person name="Schoch C.L."/>
            <person name="Spatafora J.W."/>
            <person name="Crous P.W."/>
            <person name="Kodira C."/>
            <person name="Birren B.W."/>
            <person name="Galagan J.E."/>
            <person name="Torriani S.F."/>
            <person name="McDonald B.A."/>
            <person name="Oliver R.P."/>
        </authorList>
    </citation>
    <scope>NUCLEOTIDE SEQUENCE [LARGE SCALE GENOMIC DNA]</scope>
    <source>
        <strain evidence="4">SN15 / ATCC MYA-4574 / FGSC 10173</strain>
    </source>
</reference>
<gene>
    <name evidence="3" type="ORF">SNOG_10521</name>
</gene>
<keyword evidence="2" id="KW-0812">Transmembrane</keyword>
<dbReference type="RefSeq" id="XP_001800790.1">
    <property type="nucleotide sequence ID" value="XM_001800738.1"/>
</dbReference>
<dbReference type="EMBL" id="CH445341">
    <property type="protein sequence ID" value="EAT81915.2"/>
    <property type="molecule type" value="Genomic_DNA"/>
</dbReference>
<dbReference type="eggNOG" id="ENOG502SQFB">
    <property type="taxonomic scope" value="Eukaryota"/>
</dbReference>
<name>Q0UCJ3_PHANO</name>
<dbReference type="GeneID" id="5977697"/>
<dbReference type="VEuPathDB" id="FungiDB:JI435_105210"/>
<sequence>MPLYSQFSAVPGDDTRSSHEMLPMQNHNSIRRNTMNSPNSYKQEIPNSSKFREKWSPFPYRTFLTILLLPLALLPIVTLSSAAEIASQSYIRHLSCYPNGLWKFSPTATWEIMDSSYFFTPNLSFGNMTFTQVKVIDIAWDLVVGRGGQLGLAWVNYRVFNEWLVGWMEGQGVGWRMYAGVAFETTGLGALGIWGKEMLASGKGVERKRWWKRWLAMVSMFLSTFYVLSFPTLMAAMTGYIATSEPYLEDLEGNLIAFEKIDPVIYVVNDAARIGYEKPLVVGLKDVDMTEAVESCKSFRYFGRTFNETNQTSDISAITSNDSIPSDSDPHIYPQFTTATKWSFNTTSISLDSPTLNITGYPALPVEENGISPASSSLYSTSGRQSSPYNATYLLAHGSCKPGENYQWGFSYIFLFIMSIFNFIWACIMVGMWLETRHNSRLYRHGRRPGLLRSIVEFAAVLREEIGEQAGDMEDEELRKRLRESSAKLRVPEGEMRVRRVDTGDEGMRNRGWKRRLTRGSTF</sequence>
<feature type="transmembrane region" description="Helical" evidence="2">
    <location>
        <begin position="412"/>
        <end position="434"/>
    </location>
</feature>
<dbReference type="InParanoid" id="Q0UCJ3"/>
<dbReference type="STRING" id="321614.Q0UCJ3"/>
<keyword evidence="2" id="KW-0472">Membrane</keyword>
<keyword evidence="2" id="KW-1133">Transmembrane helix</keyword>
<evidence type="ECO:0000313" key="3">
    <source>
        <dbReference type="EMBL" id="EAT81915.2"/>
    </source>
</evidence>